<protein>
    <recommendedName>
        <fullName evidence="2">GTP cyclohydrolase 1 type 2 homolog</fullName>
    </recommendedName>
</protein>
<dbReference type="InterPro" id="IPR036069">
    <property type="entry name" value="DUF34/NIF3_sf"/>
</dbReference>
<comment type="similarity">
    <text evidence="1">Belongs to the GTP cyclohydrolase I type 2/NIF3 family.</text>
</comment>
<sequence length="263" mass="29736">MNITVQQIMNECMAMASNRLEGTVDTLKFGDPSVIVTGIVTAFMPTQFVLEEAVRLGANLVIVHEGMFFSHHDGIEPAKDDPVYQTKWQWIESSGLAIFRFHDHMHHTFPDLVMEGLVRELGWSVYVREHRSVATVVTLPKLTLADLVLTVKRRLHIPFVRVIGEPDITCETVGLLAGYRGGGTTAIPLFGEADVLIYGEGPEWETPEYVRDALYQGRRKGLIVLGHAESEEPGMKLLCKRLRQRYPHLPVHYVKEKPLFSIY</sequence>
<keyword evidence="5" id="KW-0378">Hydrolase</keyword>
<dbReference type="Pfam" id="PF01784">
    <property type="entry name" value="DUF34_NIF3"/>
    <property type="match status" value="1"/>
</dbReference>
<organism evidence="5 6">
    <name type="scientific">Anoxybacteroides tepidamans</name>
    <dbReference type="NCBI Taxonomy" id="265948"/>
    <lineage>
        <taxon>Bacteria</taxon>
        <taxon>Bacillati</taxon>
        <taxon>Bacillota</taxon>
        <taxon>Bacilli</taxon>
        <taxon>Bacillales</taxon>
        <taxon>Anoxybacillaceae</taxon>
        <taxon>Anoxybacteroides</taxon>
    </lineage>
</organism>
<keyword evidence="3 4" id="KW-0479">Metal-binding</keyword>
<comment type="caution">
    <text evidence="5">The sequence shown here is derived from an EMBL/GenBank/DDBJ whole genome shotgun (WGS) entry which is preliminary data.</text>
</comment>
<evidence type="ECO:0000313" key="6">
    <source>
        <dbReference type="Proteomes" id="UP000520011"/>
    </source>
</evidence>
<dbReference type="EMBL" id="JACHEP010000016">
    <property type="protein sequence ID" value="MBB5325504.1"/>
    <property type="molecule type" value="Genomic_DNA"/>
</dbReference>
<dbReference type="PANTHER" id="PTHR13799">
    <property type="entry name" value="NGG1 INTERACTING FACTOR 3"/>
    <property type="match status" value="1"/>
</dbReference>
<dbReference type="RefSeq" id="WP_183255098.1">
    <property type="nucleotide sequence ID" value="NZ_JACHEP010000016.1"/>
</dbReference>
<evidence type="ECO:0000256" key="4">
    <source>
        <dbReference type="PIRSR" id="PIRSR602678-1"/>
    </source>
</evidence>
<dbReference type="SUPFAM" id="SSF102705">
    <property type="entry name" value="NIF3 (NGG1p interacting factor 3)-like"/>
    <property type="match status" value="1"/>
</dbReference>
<evidence type="ECO:0000313" key="5">
    <source>
        <dbReference type="EMBL" id="MBB5325504.1"/>
    </source>
</evidence>
<accession>A0A7W8IRW2</accession>
<dbReference type="InterPro" id="IPR002678">
    <property type="entry name" value="DUF34/NIF3"/>
</dbReference>
<dbReference type="AlphaFoldDB" id="A0A7W8IRW2"/>
<gene>
    <name evidence="5" type="ORF">HNQ34_002605</name>
</gene>
<keyword evidence="6" id="KW-1185">Reference proteome</keyword>
<reference evidence="5 6" key="1">
    <citation type="submission" date="2020-08" db="EMBL/GenBank/DDBJ databases">
        <title>Genomic Encyclopedia of Type Strains, Phase IV (KMG-IV): sequencing the most valuable type-strain genomes for metagenomic binning, comparative biology and taxonomic classification.</title>
        <authorList>
            <person name="Goeker M."/>
        </authorList>
    </citation>
    <scope>NUCLEOTIDE SEQUENCE [LARGE SCALE GENOMIC DNA]</scope>
    <source>
        <strain evidence="5 6">DSM 16325</strain>
    </source>
</reference>
<proteinExistence type="inferred from homology"/>
<dbReference type="PANTHER" id="PTHR13799:SF14">
    <property type="entry name" value="GTP CYCLOHYDROLASE 1 TYPE 2 HOMOLOG"/>
    <property type="match status" value="1"/>
</dbReference>
<evidence type="ECO:0000256" key="3">
    <source>
        <dbReference type="ARBA" id="ARBA00022723"/>
    </source>
</evidence>
<feature type="binding site" evidence="4">
    <location>
        <position position="231"/>
    </location>
    <ligand>
        <name>a divalent metal cation</name>
        <dbReference type="ChEBI" id="CHEBI:60240"/>
        <label>1</label>
    </ligand>
</feature>
<feature type="binding site" evidence="4">
    <location>
        <position position="64"/>
    </location>
    <ligand>
        <name>a divalent metal cation</name>
        <dbReference type="ChEBI" id="CHEBI:60240"/>
        <label>2</label>
    </ligand>
</feature>
<evidence type="ECO:0000256" key="2">
    <source>
        <dbReference type="ARBA" id="ARBA00022112"/>
    </source>
</evidence>
<dbReference type="GO" id="GO:0016787">
    <property type="term" value="F:hydrolase activity"/>
    <property type="evidence" value="ECO:0007669"/>
    <property type="project" value="UniProtKB-KW"/>
</dbReference>
<dbReference type="GO" id="GO:0046872">
    <property type="term" value="F:metal ion binding"/>
    <property type="evidence" value="ECO:0007669"/>
    <property type="project" value="UniProtKB-KW"/>
</dbReference>
<dbReference type="Proteomes" id="UP000520011">
    <property type="component" value="Unassembled WGS sequence"/>
</dbReference>
<dbReference type="Gene3D" id="3.40.1390.30">
    <property type="entry name" value="NIF3 (NGG1p interacting factor 3)-like"/>
    <property type="match status" value="1"/>
</dbReference>
<dbReference type="GO" id="GO:0005737">
    <property type="term" value="C:cytoplasm"/>
    <property type="evidence" value="ECO:0007669"/>
    <property type="project" value="TreeGrafter"/>
</dbReference>
<name>A0A7W8IRW2_9BACL</name>
<evidence type="ECO:0000256" key="1">
    <source>
        <dbReference type="ARBA" id="ARBA00006964"/>
    </source>
</evidence>
<feature type="binding site" evidence="4">
    <location>
        <position position="227"/>
    </location>
    <ligand>
        <name>a divalent metal cation</name>
        <dbReference type="ChEBI" id="CHEBI:60240"/>
        <label>1</label>
    </ligand>
</feature>